<reference evidence="2 3" key="1">
    <citation type="submission" date="2021-12" db="EMBL/GenBank/DDBJ databases">
        <title>Siccirubricoccus leaddurans sp. nov., a high concentration Zn2+ tolerance bacterium.</title>
        <authorList>
            <person name="Cao Y."/>
        </authorList>
    </citation>
    <scope>NUCLEOTIDE SEQUENCE [LARGE SCALE GENOMIC DNA]</scope>
    <source>
        <strain evidence="2 3">KC 17139</strain>
    </source>
</reference>
<evidence type="ECO:0000313" key="2">
    <source>
        <dbReference type="EMBL" id="MCO6417121.1"/>
    </source>
</evidence>
<organism evidence="2 3">
    <name type="scientific">Siccirubricoccus soli</name>
    <dbReference type="NCBI Taxonomy" id="2899147"/>
    <lineage>
        <taxon>Bacteria</taxon>
        <taxon>Pseudomonadati</taxon>
        <taxon>Pseudomonadota</taxon>
        <taxon>Alphaproteobacteria</taxon>
        <taxon>Acetobacterales</taxon>
        <taxon>Roseomonadaceae</taxon>
        <taxon>Siccirubricoccus</taxon>
    </lineage>
</organism>
<dbReference type="Proteomes" id="UP001523392">
    <property type="component" value="Unassembled WGS sequence"/>
</dbReference>
<gene>
    <name evidence="2" type="ORF">JYK14_13250</name>
</gene>
<keyword evidence="1" id="KW-0812">Transmembrane</keyword>
<evidence type="ECO:0000313" key="3">
    <source>
        <dbReference type="Proteomes" id="UP001523392"/>
    </source>
</evidence>
<proteinExistence type="predicted"/>
<dbReference type="RefSeq" id="WP_252953751.1">
    <property type="nucleotide sequence ID" value="NZ_JAFIRR010000082.1"/>
</dbReference>
<comment type="caution">
    <text evidence="2">The sequence shown here is derived from an EMBL/GenBank/DDBJ whole genome shotgun (WGS) entry which is preliminary data.</text>
</comment>
<accession>A0ABT1D5E5</accession>
<keyword evidence="1" id="KW-0472">Membrane</keyword>
<dbReference type="EMBL" id="JAFIRR010000082">
    <property type="protein sequence ID" value="MCO6417121.1"/>
    <property type="molecule type" value="Genomic_DNA"/>
</dbReference>
<evidence type="ECO:0000256" key="1">
    <source>
        <dbReference type="SAM" id="Phobius"/>
    </source>
</evidence>
<sequence>MPPPPRRDLLPVIALIVILAVLGGGYLLFPALHRAMSYQDCIASGRITGC</sequence>
<protein>
    <submittedName>
        <fullName evidence="2">Uncharacterized protein</fullName>
    </submittedName>
</protein>
<keyword evidence="3" id="KW-1185">Reference proteome</keyword>
<feature type="transmembrane region" description="Helical" evidence="1">
    <location>
        <begin position="12"/>
        <end position="29"/>
    </location>
</feature>
<keyword evidence="1" id="KW-1133">Transmembrane helix</keyword>
<name>A0ABT1D5E5_9PROT</name>